<feature type="domain" description="Sulfatase N-terminal" evidence="2">
    <location>
        <begin position="5"/>
        <end position="166"/>
    </location>
</feature>
<dbReference type="AlphaFoldDB" id="A0A6I6K2D4"/>
<evidence type="ECO:0000313" key="3">
    <source>
        <dbReference type="EMBL" id="QGY47560.1"/>
    </source>
</evidence>
<reference evidence="3 4" key="1">
    <citation type="submission" date="2019-11" db="EMBL/GenBank/DDBJ databases">
        <authorList>
            <person name="Zheng R.K."/>
            <person name="Sun C.M."/>
        </authorList>
    </citation>
    <scope>NUCLEOTIDE SEQUENCE [LARGE SCALE GENOMIC DNA]</scope>
    <source>
        <strain evidence="3 4">WC007</strain>
    </source>
</reference>
<protein>
    <submittedName>
        <fullName evidence="3">Sulfatase-like hydrolase/transferase</fullName>
    </submittedName>
</protein>
<dbReference type="PANTHER" id="PTHR42693:SF27">
    <property type="entry name" value="ARYLSULFATASE B [PRECURSOR]"/>
    <property type="match status" value="1"/>
</dbReference>
<keyword evidence="3" id="KW-0378">Hydrolase</keyword>
<dbReference type="Pfam" id="PF00884">
    <property type="entry name" value="Sulfatase"/>
    <property type="match status" value="1"/>
</dbReference>
<dbReference type="KEGG" id="mcos:GM418_28995"/>
<keyword evidence="3" id="KW-0808">Transferase</keyword>
<evidence type="ECO:0000259" key="2">
    <source>
        <dbReference type="Pfam" id="PF00884"/>
    </source>
</evidence>
<dbReference type="InterPro" id="IPR017850">
    <property type="entry name" value="Alkaline_phosphatase_core_sf"/>
</dbReference>
<dbReference type="Gene3D" id="3.40.720.10">
    <property type="entry name" value="Alkaline Phosphatase, subunit A"/>
    <property type="match status" value="1"/>
</dbReference>
<comment type="similarity">
    <text evidence="1">Belongs to the sulfatase family.</text>
</comment>
<sequence length="269" mass="31111">MDEKHNEGPFFAYIAFNAPHSPMQAKEVDLLKYGYDPDIQIEDYPIGGQRMGERESDIYGRRGRGNTLRQTFSAMVSAMDQQIGNIISYLQENNLYENTFIWFLSDNGGVYRFGGDNTPLRGQKHQVWEGGVRTVSIVKPNYRTDVKNVDQVISYIDIFPTMVQITNGKIEKNVFDGINVESSFEGNLLPNRHLFLGNEALISDKWKLINDQLFQINIDPLESKNVVDKYPVVYSEMRNCLAKFKTIEKGEYIYQPADWRPPKNWKMEE</sequence>
<dbReference type="EMBL" id="CP046401">
    <property type="protein sequence ID" value="QGY47560.1"/>
    <property type="molecule type" value="Genomic_DNA"/>
</dbReference>
<dbReference type="GO" id="GO:0004065">
    <property type="term" value="F:arylsulfatase activity"/>
    <property type="evidence" value="ECO:0007669"/>
    <property type="project" value="TreeGrafter"/>
</dbReference>
<dbReference type="Proteomes" id="UP000428260">
    <property type="component" value="Chromosome"/>
</dbReference>
<dbReference type="PANTHER" id="PTHR42693">
    <property type="entry name" value="ARYLSULFATASE FAMILY MEMBER"/>
    <property type="match status" value="1"/>
</dbReference>
<name>A0A6I6K2D4_9BACT</name>
<organism evidence="3 4">
    <name type="scientific">Maribellus comscasis</name>
    <dbReference type="NCBI Taxonomy" id="2681766"/>
    <lineage>
        <taxon>Bacteria</taxon>
        <taxon>Pseudomonadati</taxon>
        <taxon>Bacteroidota</taxon>
        <taxon>Bacteroidia</taxon>
        <taxon>Marinilabiliales</taxon>
        <taxon>Prolixibacteraceae</taxon>
        <taxon>Maribellus</taxon>
    </lineage>
</organism>
<evidence type="ECO:0000313" key="4">
    <source>
        <dbReference type="Proteomes" id="UP000428260"/>
    </source>
</evidence>
<dbReference type="InterPro" id="IPR000917">
    <property type="entry name" value="Sulfatase_N"/>
</dbReference>
<dbReference type="InterPro" id="IPR050738">
    <property type="entry name" value="Sulfatase"/>
</dbReference>
<gene>
    <name evidence="3" type="ORF">GM418_28995</name>
</gene>
<keyword evidence="4" id="KW-1185">Reference proteome</keyword>
<evidence type="ECO:0000256" key="1">
    <source>
        <dbReference type="ARBA" id="ARBA00008779"/>
    </source>
</evidence>
<proteinExistence type="inferred from homology"/>
<dbReference type="SUPFAM" id="SSF53649">
    <property type="entry name" value="Alkaline phosphatase-like"/>
    <property type="match status" value="1"/>
</dbReference>
<dbReference type="GO" id="GO:0016740">
    <property type="term" value="F:transferase activity"/>
    <property type="evidence" value="ECO:0007669"/>
    <property type="project" value="UniProtKB-KW"/>
</dbReference>
<accession>A0A6I6K2D4</accession>